<dbReference type="InterPro" id="IPR017452">
    <property type="entry name" value="GPCR_Rhodpsn_7TM"/>
</dbReference>
<dbReference type="GO" id="GO:0004930">
    <property type="term" value="F:G protein-coupled receptor activity"/>
    <property type="evidence" value="ECO:0007669"/>
    <property type="project" value="UniProtKB-KW"/>
</dbReference>
<feature type="transmembrane region" description="Helical" evidence="7">
    <location>
        <begin position="183"/>
        <end position="207"/>
    </location>
</feature>
<dbReference type="RefSeq" id="XP_031571020.1">
    <property type="nucleotide sequence ID" value="XM_031715160.1"/>
</dbReference>
<feature type="transmembrane region" description="Helical" evidence="7">
    <location>
        <begin position="31"/>
        <end position="61"/>
    </location>
</feature>
<feature type="transmembrane region" description="Helical" evidence="7">
    <location>
        <begin position="73"/>
        <end position="93"/>
    </location>
</feature>
<feature type="transmembrane region" description="Helical" evidence="7">
    <location>
        <begin position="250"/>
        <end position="270"/>
    </location>
</feature>
<evidence type="ECO:0000313" key="10">
    <source>
        <dbReference type="RefSeq" id="XP_031571020.1"/>
    </source>
</evidence>
<keyword evidence="9" id="KW-1185">Reference proteome</keyword>
<gene>
    <name evidence="10" type="primary">LOC116305281</name>
</gene>
<evidence type="ECO:0000256" key="7">
    <source>
        <dbReference type="SAM" id="Phobius"/>
    </source>
</evidence>
<feature type="transmembrane region" description="Helical" evidence="7">
    <location>
        <begin position="113"/>
        <end position="135"/>
    </location>
</feature>
<accession>A0A6P8IYZ1</accession>
<dbReference type="Proteomes" id="UP000515163">
    <property type="component" value="Unplaced"/>
</dbReference>
<evidence type="ECO:0000256" key="4">
    <source>
        <dbReference type="ARBA" id="ARBA00022989"/>
    </source>
</evidence>
<feature type="transmembrane region" description="Helical" evidence="7">
    <location>
        <begin position="282"/>
        <end position="304"/>
    </location>
</feature>
<evidence type="ECO:0000256" key="2">
    <source>
        <dbReference type="ARBA" id="ARBA00022475"/>
    </source>
</evidence>
<dbReference type="PROSITE" id="PS00237">
    <property type="entry name" value="G_PROTEIN_RECEP_F1_1"/>
    <property type="match status" value="1"/>
</dbReference>
<dbReference type="PRINTS" id="PR00237">
    <property type="entry name" value="GPCRRHODOPSN"/>
</dbReference>
<protein>
    <submittedName>
        <fullName evidence="10">Adenosine receptor A3-like</fullName>
    </submittedName>
</protein>
<feature type="domain" description="G-protein coupled receptors family 1 profile" evidence="8">
    <location>
        <begin position="53"/>
        <end position="302"/>
    </location>
</feature>
<evidence type="ECO:0000256" key="3">
    <source>
        <dbReference type="ARBA" id="ARBA00022692"/>
    </source>
</evidence>
<keyword evidence="2" id="KW-1003">Cell membrane</keyword>
<comment type="subcellular location">
    <subcellularLocation>
        <location evidence="1">Cell membrane</location>
        <topology evidence="1">Multi-pass membrane protein</topology>
    </subcellularLocation>
</comment>
<keyword evidence="6" id="KW-0675">Receptor</keyword>
<evidence type="ECO:0000256" key="1">
    <source>
        <dbReference type="ARBA" id="ARBA00004651"/>
    </source>
</evidence>
<keyword evidence="6" id="KW-0807">Transducer</keyword>
<dbReference type="CDD" id="cd00637">
    <property type="entry name" value="7tm_classA_rhodopsin-like"/>
    <property type="match status" value="1"/>
</dbReference>
<name>A0A6P8IYZ1_ACTTE</name>
<keyword evidence="3 6" id="KW-0812">Transmembrane</keyword>
<reference evidence="10" key="1">
    <citation type="submission" date="2025-08" db="UniProtKB">
        <authorList>
            <consortium name="RefSeq"/>
        </authorList>
    </citation>
    <scope>IDENTIFICATION</scope>
    <source>
        <tissue evidence="10">Tentacle</tissue>
    </source>
</reference>
<dbReference type="SMART" id="SM01381">
    <property type="entry name" value="7TM_GPCR_Srsx"/>
    <property type="match status" value="1"/>
</dbReference>
<organism evidence="9 10">
    <name type="scientific">Actinia tenebrosa</name>
    <name type="common">Australian red waratah sea anemone</name>
    <dbReference type="NCBI Taxonomy" id="6105"/>
    <lineage>
        <taxon>Eukaryota</taxon>
        <taxon>Metazoa</taxon>
        <taxon>Cnidaria</taxon>
        <taxon>Anthozoa</taxon>
        <taxon>Hexacorallia</taxon>
        <taxon>Actiniaria</taxon>
        <taxon>Actiniidae</taxon>
        <taxon>Actinia</taxon>
    </lineage>
</organism>
<dbReference type="Gene3D" id="1.20.1070.10">
    <property type="entry name" value="Rhodopsin 7-helix transmembrane proteins"/>
    <property type="match status" value="1"/>
</dbReference>
<keyword evidence="6" id="KW-0297">G-protein coupled receptor</keyword>
<keyword evidence="5 7" id="KW-0472">Membrane</keyword>
<dbReference type="OrthoDB" id="5954506at2759"/>
<feature type="transmembrane region" description="Helical" evidence="7">
    <location>
        <begin position="156"/>
        <end position="177"/>
    </location>
</feature>
<dbReference type="KEGG" id="aten:116305281"/>
<comment type="similarity">
    <text evidence="6">Belongs to the G-protein coupled receptor 1 family.</text>
</comment>
<evidence type="ECO:0000256" key="6">
    <source>
        <dbReference type="RuleBase" id="RU000688"/>
    </source>
</evidence>
<dbReference type="SUPFAM" id="SSF81321">
    <property type="entry name" value="Family A G protein-coupled receptor-like"/>
    <property type="match status" value="1"/>
</dbReference>
<dbReference type="Pfam" id="PF00001">
    <property type="entry name" value="7tm_1"/>
    <property type="match status" value="1"/>
</dbReference>
<dbReference type="PROSITE" id="PS50262">
    <property type="entry name" value="G_PROTEIN_RECEP_F1_2"/>
    <property type="match status" value="1"/>
</dbReference>
<proteinExistence type="inferred from homology"/>
<dbReference type="InParanoid" id="A0A6P8IYZ1"/>
<dbReference type="InterPro" id="IPR000276">
    <property type="entry name" value="GPCR_Rhodpsn"/>
</dbReference>
<dbReference type="GO" id="GO:0005886">
    <property type="term" value="C:plasma membrane"/>
    <property type="evidence" value="ECO:0007669"/>
    <property type="project" value="UniProtKB-SubCell"/>
</dbReference>
<evidence type="ECO:0000256" key="5">
    <source>
        <dbReference type="ARBA" id="ARBA00023136"/>
    </source>
</evidence>
<dbReference type="AlphaFoldDB" id="A0A6P8IYZ1"/>
<dbReference type="FunCoup" id="A0A6P8IYZ1">
    <property type="interactions" value="693"/>
</dbReference>
<dbReference type="GeneID" id="116305281"/>
<evidence type="ECO:0000313" key="9">
    <source>
        <dbReference type="Proteomes" id="UP000515163"/>
    </source>
</evidence>
<dbReference type="PANTHER" id="PTHR22750">
    <property type="entry name" value="G-PROTEIN COUPLED RECEPTOR"/>
    <property type="match status" value="1"/>
</dbReference>
<evidence type="ECO:0000259" key="8">
    <source>
        <dbReference type="PROSITE" id="PS50262"/>
    </source>
</evidence>
<keyword evidence="4 7" id="KW-1133">Transmembrane helix</keyword>
<sequence length="358" mass="40543">MENLTENGSLWNSNLQDQCFLFEMVESPQGFMYPIHIVTALLNGIFAVVTTMGNSLVIYVIWKNISLHTPSNVLLCCLAFSDLAVGLLAQPAFVAHKIGKLIHNFRLYCLTRVTLETVGQICAGVSTLTLAAISVERYLALRFSLRYNVIVTNMRVFMVVGLFWVVFTVSTISKLFVEKINSLHSFFLFSVTLSSFGVISVSCVFVFRCVVRHQKRINSEQIPGSIEQQDFTSKRSSFSLLRYKKATLTMAYVLGIYLLFYLPFIGVMIARKFYGYTQITKAAYVCTSTLIFLNSSANPLIYCWRIKEIRIPVKIILKKLFSSHTPVTNFEPTSNGVGAINLSRNYVYYVQDQSETRN</sequence>